<proteinExistence type="predicted"/>
<feature type="transmembrane region" description="Helical" evidence="1">
    <location>
        <begin position="6"/>
        <end position="25"/>
    </location>
</feature>
<dbReference type="Gene3D" id="2.60.120.10">
    <property type="entry name" value="Jelly Rolls"/>
    <property type="match status" value="1"/>
</dbReference>
<keyword evidence="1" id="KW-0812">Transmembrane</keyword>
<keyword evidence="1" id="KW-1133">Transmembrane helix</keyword>
<dbReference type="CDD" id="cd00038">
    <property type="entry name" value="CAP_ED"/>
    <property type="match status" value="1"/>
</dbReference>
<dbReference type="RefSeq" id="WP_093992848.1">
    <property type="nucleotide sequence ID" value="NZ_FXZK01000005.1"/>
</dbReference>
<dbReference type="InterPro" id="IPR000595">
    <property type="entry name" value="cNMP-bd_dom"/>
</dbReference>
<feature type="transmembrane region" description="Helical" evidence="1">
    <location>
        <begin position="32"/>
        <end position="49"/>
    </location>
</feature>
<evidence type="ECO:0000313" key="3">
    <source>
        <dbReference type="EMBL" id="SMY08676.1"/>
    </source>
</evidence>
<feature type="transmembrane region" description="Helical" evidence="1">
    <location>
        <begin position="55"/>
        <end position="76"/>
    </location>
</feature>
<evidence type="ECO:0000313" key="4">
    <source>
        <dbReference type="Proteomes" id="UP000201613"/>
    </source>
</evidence>
<accession>A0A238LIA0</accession>
<evidence type="ECO:0000256" key="1">
    <source>
        <dbReference type="SAM" id="Phobius"/>
    </source>
</evidence>
<feature type="domain" description="Cyclic nucleotide-binding" evidence="2">
    <location>
        <begin position="93"/>
        <end position="184"/>
    </location>
</feature>
<dbReference type="InterPro" id="IPR018490">
    <property type="entry name" value="cNMP-bd_dom_sf"/>
</dbReference>
<gene>
    <name evidence="3" type="ORF">LOM8899_02831</name>
</gene>
<evidence type="ECO:0000259" key="2">
    <source>
        <dbReference type="PROSITE" id="PS50042"/>
    </source>
</evidence>
<dbReference type="SUPFAM" id="SSF51206">
    <property type="entry name" value="cAMP-binding domain-like"/>
    <property type="match status" value="1"/>
</dbReference>
<dbReference type="PROSITE" id="PS50042">
    <property type="entry name" value="CNMP_BINDING_3"/>
    <property type="match status" value="1"/>
</dbReference>
<organism evidence="3 4">
    <name type="scientific">Flavimaricola marinus</name>
    <dbReference type="NCBI Taxonomy" id="1819565"/>
    <lineage>
        <taxon>Bacteria</taxon>
        <taxon>Pseudomonadati</taxon>
        <taxon>Pseudomonadota</taxon>
        <taxon>Alphaproteobacteria</taxon>
        <taxon>Rhodobacterales</taxon>
        <taxon>Paracoccaceae</taxon>
        <taxon>Flavimaricola</taxon>
    </lineage>
</organism>
<protein>
    <submittedName>
        <fullName evidence="3">Cyclic nucleotide-binding domain protein</fullName>
    </submittedName>
</protein>
<sequence>MSDVFTPNVLIVLAGLSFVSGYLVIDQRVLRVLLLIGSALYIGYYATVADGPLWAAIYTSLIMVAANLIGLSILLLQGVRWIIPPEYRALYAQFAHLQPGDFRSVVRTARRVTLRRDTQLTIEGQPVTEVYLVLSGRTRVSKGAEEFELPAGVFVGEVAYLLETPASASTVIEAGGEVLVWPIDVLRDRSARKPRFKLALEAMISRDLARKVALAVAPAHLRQRL</sequence>
<keyword evidence="4" id="KW-1185">Reference proteome</keyword>
<name>A0A238LIA0_9RHOB</name>
<dbReference type="Proteomes" id="UP000201613">
    <property type="component" value="Unassembled WGS sequence"/>
</dbReference>
<dbReference type="OrthoDB" id="7638398at2"/>
<dbReference type="AlphaFoldDB" id="A0A238LIA0"/>
<reference evidence="4" key="1">
    <citation type="submission" date="2017-05" db="EMBL/GenBank/DDBJ databases">
        <authorList>
            <person name="Rodrigo-Torres L."/>
            <person name="Arahal R. D."/>
            <person name="Lucena T."/>
        </authorList>
    </citation>
    <scope>NUCLEOTIDE SEQUENCE [LARGE SCALE GENOMIC DNA]</scope>
    <source>
        <strain evidence="4">CECT 8899</strain>
    </source>
</reference>
<keyword evidence="1" id="KW-0472">Membrane</keyword>
<dbReference type="EMBL" id="FXZK01000005">
    <property type="protein sequence ID" value="SMY08676.1"/>
    <property type="molecule type" value="Genomic_DNA"/>
</dbReference>
<dbReference type="Pfam" id="PF00027">
    <property type="entry name" value="cNMP_binding"/>
    <property type="match status" value="1"/>
</dbReference>
<dbReference type="InterPro" id="IPR014710">
    <property type="entry name" value="RmlC-like_jellyroll"/>
</dbReference>
<dbReference type="SMART" id="SM00100">
    <property type="entry name" value="cNMP"/>
    <property type="match status" value="1"/>
</dbReference>